<reference evidence="1" key="1">
    <citation type="journal article" date="2020" name="J. Eukaryot. Microbiol.">
        <title>De novo Sequencing, Assembly and Annotation of the Transcriptome for the Free-Living Testate Amoeba Arcella intermedia.</title>
        <authorList>
            <person name="Ribeiro G.M."/>
            <person name="Porfirio-Sousa A.L."/>
            <person name="Maurer-Alcala X.X."/>
            <person name="Katz L.A."/>
            <person name="Lahr D.J.G."/>
        </authorList>
    </citation>
    <scope>NUCLEOTIDE SEQUENCE</scope>
</reference>
<evidence type="ECO:0000313" key="1">
    <source>
        <dbReference type="EMBL" id="NDV37179.1"/>
    </source>
</evidence>
<dbReference type="AlphaFoldDB" id="A0A6B2LJ74"/>
<sequence>MNSTLLHLSYSRGHPNNFFQRSHLNILNITSSNMPKVPQIRTNIHSPPMASHPTLHRDPNRAYFLITIPDTSLTFNSAVGGDAEGLAGEDHDVFEHVHVLADGEFVGFEIEDGVSDEYPWAVEGDVPASVCVDDGGVEGVLVVGEGVVEVELVSSFA</sequence>
<accession>A0A6B2LJ74</accession>
<name>A0A6B2LJ74_9EUKA</name>
<protein>
    <submittedName>
        <fullName evidence="1">Uncharacterized protein</fullName>
    </submittedName>
</protein>
<proteinExistence type="predicted"/>
<dbReference type="EMBL" id="GIBP01008210">
    <property type="protein sequence ID" value="NDV37179.1"/>
    <property type="molecule type" value="Transcribed_RNA"/>
</dbReference>
<organism evidence="1">
    <name type="scientific">Arcella intermedia</name>
    <dbReference type="NCBI Taxonomy" id="1963864"/>
    <lineage>
        <taxon>Eukaryota</taxon>
        <taxon>Amoebozoa</taxon>
        <taxon>Tubulinea</taxon>
        <taxon>Elardia</taxon>
        <taxon>Arcellinida</taxon>
        <taxon>Sphaerothecina</taxon>
        <taxon>Arcellidae</taxon>
        <taxon>Arcella</taxon>
    </lineage>
</organism>